<organism evidence="4 5">
    <name type="scientific">Linnemannia elongata AG-77</name>
    <dbReference type="NCBI Taxonomy" id="1314771"/>
    <lineage>
        <taxon>Eukaryota</taxon>
        <taxon>Fungi</taxon>
        <taxon>Fungi incertae sedis</taxon>
        <taxon>Mucoromycota</taxon>
        <taxon>Mortierellomycotina</taxon>
        <taxon>Mortierellomycetes</taxon>
        <taxon>Mortierellales</taxon>
        <taxon>Mortierellaceae</taxon>
        <taxon>Linnemannia</taxon>
    </lineage>
</organism>
<feature type="compositionally biased region" description="Polar residues" evidence="2">
    <location>
        <begin position="444"/>
        <end position="464"/>
    </location>
</feature>
<feature type="region of interest" description="Disordered" evidence="2">
    <location>
        <begin position="480"/>
        <end position="707"/>
    </location>
</feature>
<feature type="compositionally biased region" description="Low complexity" evidence="2">
    <location>
        <begin position="365"/>
        <end position="374"/>
    </location>
</feature>
<evidence type="ECO:0000256" key="2">
    <source>
        <dbReference type="SAM" id="MobiDB-lite"/>
    </source>
</evidence>
<dbReference type="OrthoDB" id="2411555at2759"/>
<feature type="compositionally biased region" description="Low complexity" evidence="2">
    <location>
        <begin position="333"/>
        <end position="348"/>
    </location>
</feature>
<feature type="region of interest" description="Disordered" evidence="2">
    <location>
        <begin position="1"/>
        <end position="147"/>
    </location>
</feature>
<feature type="compositionally biased region" description="Pro residues" evidence="2">
    <location>
        <begin position="8"/>
        <end position="18"/>
    </location>
</feature>
<feature type="compositionally biased region" description="Low complexity" evidence="2">
    <location>
        <begin position="277"/>
        <end position="287"/>
    </location>
</feature>
<dbReference type="InterPro" id="IPR046347">
    <property type="entry name" value="bZIP_sf"/>
</dbReference>
<feature type="compositionally biased region" description="Low complexity" evidence="2">
    <location>
        <begin position="232"/>
        <end position="268"/>
    </location>
</feature>
<feature type="region of interest" description="Disordered" evidence="2">
    <location>
        <begin position="733"/>
        <end position="761"/>
    </location>
</feature>
<feature type="compositionally biased region" description="Polar residues" evidence="2">
    <location>
        <begin position="137"/>
        <end position="147"/>
    </location>
</feature>
<dbReference type="GO" id="GO:0003700">
    <property type="term" value="F:DNA-binding transcription factor activity"/>
    <property type="evidence" value="ECO:0007669"/>
    <property type="project" value="InterPro"/>
</dbReference>
<feature type="compositionally biased region" description="Low complexity" evidence="2">
    <location>
        <begin position="173"/>
        <end position="199"/>
    </location>
</feature>
<protein>
    <recommendedName>
        <fullName evidence="3">BZIP domain-containing protein</fullName>
    </recommendedName>
</protein>
<feature type="compositionally biased region" description="Gly residues" evidence="2">
    <location>
        <begin position="43"/>
        <end position="53"/>
    </location>
</feature>
<feature type="compositionally biased region" description="Low complexity" evidence="2">
    <location>
        <begin position="424"/>
        <end position="434"/>
    </location>
</feature>
<feature type="region of interest" description="Disordered" evidence="2">
    <location>
        <begin position="926"/>
        <end position="959"/>
    </location>
</feature>
<feature type="region of interest" description="Disordered" evidence="2">
    <location>
        <begin position="229"/>
        <end position="287"/>
    </location>
</feature>
<feature type="compositionally biased region" description="Polar residues" evidence="2">
    <location>
        <begin position="525"/>
        <end position="538"/>
    </location>
</feature>
<evidence type="ECO:0000313" key="5">
    <source>
        <dbReference type="Proteomes" id="UP000078512"/>
    </source>
</evidence>
<evidence type="ECO:0000259" key="3">
    <source>
        <dbReference type="PROSITE" id="PS00036"/>
    </source>
</evidence>
<feature type="compositionally biased region" description="Low complexity" evidence="2">
    <location>
        <begin position="876"/>
        <end position="897"/>
    </location>
</feature>
<dbReference type="Proteomes" id="UP000078512">
    <property type="component" value="Unassembled WGS sequence"/>
</dbReference>
<sequence length="1000" mass="106420">MGSGADPGPGPAPPPSLTLPPLRELDKGIRPDSSSSSSHRGSTGLGLMGGLGGQPRSQFTDPHLHQHSHSQQNMQQHHYQQQQQQQQQRGPTSHSFPQYPSSSSSSSSHGAGSQQYYPHDHHSRHSSSVGSLPDLYMSSSGAPSTVSRADSLSSIEYLHGSHPLHSHAHRHLSGSVSGSTTTGSTTGSSFGQSVASGSVSSGGSGSVYLHHSTSLGRANLNAAILHQRNPRDSAASSTTGSGDASSSNNGTHATNGKSGATASGSAGTEQGRNSTKRAAQNRAAQRAFRQRKDLYVRELERKAELLQQAEGKILRLTARNHELEVALAAKDPSSSSSLSPQQSPLHSHASPTTGLVCAAGTPSEQDQQQQQQQQPNHTLHHNSSREQLDRGDRERGASGGEWNRGEKSTSISGRDQEFCDDNSSTHSGHSYPSSLGRATLGRRSASQPMRSAYNASTPPLTNDSLKFHSLKQQLAANQHLNQPHSLSRHSQQQQQHPSRTDSDYEFEGLDHPVPQRQLHRHPSEPSLNQSRRGSNSADSGDDYATSGVQNHRQNTYPHDQNRGHRPRRSSVDSRMELTSPVFNNNQSASSSYHSSNNGVNAGSRLLPSEYTESSPPSSSVQPYTSNGNVQHERQPLYPITTQGGSRSAPLGSARSWGGAQQEDAIKPHSPRMASPAAGLSRGSVGGGMATSAASPTRGSGGYSRSNDMEYLSDERSEAGSGFDAMNKRLSDGAISWTGSNSSGGRGGGPPGPEPQSSLPLAYHNNASSRIDGLGLRKENSWSSFSTVSKGGNDGYNRGGGLSPVSLPPVSALAGVGARKMGDDMEMQDLRHDLPPTQHLQQQRDGEGRPSGSDIGANYHRGSMAMMSDSPERGSSDTRFLNNNNNNTTSTSSVTTPQISGRQQYFPSQAQQQHRANPFAPQQHHQNLYMNHHGGGNGAGHHPLSPANEYPPGSGGAASAGVSEMDGVFEQHKQQHHQSRYNNHPGGIAAGYHEETMMRSP</sequence>
<feature type="compositionally biased region" description="Polar residues" evidence="2">
    <location>
        <begin position="546"/>
        <end position="558"/>
    </location>
</feature>
<feature type="compositionally biased region" description="Low complexity" evidence="2">
    <location>
        <begin position="607"/>
        <end position="625"/>
    </location>
</feature>
<feature type="region of interest" description="Disordered" evidence="2">
    <location>
        <begin position="837"/>
        <end position="897"/>
    </location>
</feature>
<feature type="compositionally biased region" description="Low complexity" evidence="2">
    <location>
        <begin position="583"/>
        <end position="600"/>
    </location>
</feature>
<feature type="compositionally biased region" description="Basic and acidic residues" evidence="2">
    <location>
        <begin position="383"/>
        <end position="396"/>
    </location>
</feature>
<name>A0A197JEP7_9FUNG</name>
<dbReference type="AlphaFoldDB" id="A0A197JEP7"/>
<evidence type="ECO:0000256" key="1">
    <source>
        <dbReference type="SAM" id="Coils"/>
    </source>
</evidence>
<dbReference type="Gene3D" id="1.20.5.170">
    <property type="match status" value="1"/>
</dbReference>
<gene>
    <name evidence="4" type="ORF">K457DRAFT_130397</name>
</gene>
<dbReference type="PROSITE" id="PS00036">
    <property type="entry name" value="BZIP_BASIC"/>
    <property type="match status" value="1"/>
</dbReference>
<feature type="region of interest" description="Disordered" evidence="2">
    <location>
        <begin position="165"/>
        <end position="204"/>
    </location>
</feature>
<accession>A0A197JEP7</accession>
<feature type="coiled-coil region" evidence="1">
    <location>
        <begin position="292"/>
        <end position="326"/>
    </location>
</feature>
<evidence type="ECO:0000313" key="4">
    <source>
        <dbReference type="EMBL" id="OAQ23622.1"/>
    </source>
</evidence>
<feature type="compositionally biased region" description="Low complexity" evidence="2">
    <location>
        <begin position="482"/>
        <end position="497"/>
    </location>
</feature>
<reference evidence="4 5" key="1">
    <citation type="submission" date="2016-05" db="EMBL/GenBank/DDBJ databases">
        <title>Genome sequencing reveals origins of a unique bacterial endosymbiosis in the earliest lineages of terrestrial Fungi.</title>
        <authorList>
            <consortium name="DOE Joint Genome Institute"/>
            <person name="Uehling J."/>
            <person name="Gryganskyi A."/>
            <person name="Hameed K."/>
            <person name="Tschaplinski T."/>
            <person name="Misztal P."/>
            <person name="Wu S."/>
            <person name="Desiro A."/>
            <person name="Vande Pol N."/>
            <person name="Du Z.-Y."/>
            <person name="Zienkiewicz A."/>
            <person name="Zienkiewicz K."/>
            <person name="Morin E."/>
            <person name="Tisserant E."/>
            <person name="Splivallo R."/>
            <person name="Hainaut M."/>
            <person name="Henrissat B."/>
            <person name="Ohm R."/>
            <person name="Kuo A."/>
            <person name="Yan J."/>
            <person name="Lipzen A."/>
            <person name="Nolan M."/>
            <person name="Labutti K."/>
            <person name="Barry K."/>
            <person name="Goldstein A."/>
            <person name="Labbe J."/>
            <person name="Schadt C."/>
            <person name="Tuskan G."/>
            <person name="Grigoriev I."/>
            <person name="Martin F."/>
            <person name="Vilgalys R."/>
            <person name="Bonito G."/>
        </authorList>
    </citation>
    <scope>NUCLEOTIDE SEQUENCE [LARGE SCALE GENOMIC DNA]</scope>
    <source>
        <strain evidence="4 5">AG-77</strain>
    </source>
</reference>
<feature type="domain" description="BZIP" evidence="3">
    <location>
        <begin position="276"/>
        <end position="291"/>
    </location>
</feature>
<dbReference type="EMBL" id="KV442113">
    <property type="protein sequence ID" value="OAQ23622.1"/>
    <property type="molecule type" value="Genomic_DNA"/>
</dbReference>
<feature type="region of interest" description="Disordered" evidence="2">
    <location>
        <begin position="329"/>
        <end position="464"/>
    </location>
</feature>
<feature type="compositionally biased region" description="Polar residues" evidence="2">
    <location>
        <begin position="89"/>
        <end position="100"/>
    </location>
</feature>
<keyword evidence="5" id="KW-1185">Reference proteome</keyword>
<dbReference type="InterPro" id="IPR004827">
    <property type="entry name" value="bZIP"/>
</dbReference>
<dbReference type="STRING" id="1314771.A0A197JEP7"/>
<proteinExistence type="predicted"/>
<keyword evidence="1" id="KW-0175">Coiled coil</keyword>
<feature type="compositionally biased region" description="Low complexity" evidence="2">
    <location>
        <begin position="69"/>
        <end position="88"/>
    </location>
</feature>
<feature type="compositionally biased region" description="Polar residues" evidence="2">
    <location>
        <begin position="691"/>
        <end position="705"/>
    </location>
</feature>
<dbReference type="SUPFAM" id="SSF57959">
    <property type="entry name" value="Leucine zipper domain"/>
    <property type="match status" value="1"/>
</dbReference>